<dbReference type="PANTHER" id="PTHR43461:SF1">
    <property type="entry name" value="TRANSMEMBRANE PROTEIN 256"/>
    <property type="match status" value="1"/>
</dbReference>
<dbReference type="InterPro" id="IPR006696">
    <property type="entry name" value="DUF423"/>
</dbReference>
<name>A0A165IZR0_EXIGL</name>
<dbReference type="PANTHER" id="PTHR43461">
    <property type="entry name" value="TRANSMEMBRANE PROTEIN 256"/>
    <property type="match status" value="1"/>
</dbReference>
<keyword evidence="3 5" id="KW-1133">Transmembrane helix</keyword>
<dbReference type="GO" id="GO:0016020">
    <property type="term" value="C:membrane"/>
    <property type="evidence" value="ECO:0007669"/>
    <property type="project" value="UniProtKB-SubCell"/>
</dbReference>
<evidence type="ECO:0000256" key="3">
    <source>
        <dbReference type="ARBA" id="ARBA00022989"/>
    </source>
</evidence>
<dbReference type="Pfam" id="PF04241">
    <property type="entry name" value="DUF423"/>
    <property type="match status" value="1"/>
</dbReference>
<keyword evidence="7" id="KW-1185">Reference proteome</keyword>
<dbReference type="InParanoid" id="A0A165IZR0"/>
<dbReference type="FunCoup" id="A0A165IZR0">
    <property type="interactions" value="69"/>
</dbReference>
<comment type="subcellular location">
    <subcellularLocation>
        <location evidence="1">Membrane</location>
        <topology evidence="1">Multi-pass membrane protein</topology>
    </subcellularLocation>
</comment>
<evidence type="ECO:0000256" key="2">
    <source>
        <dbReference type="ARBA" id="ARBA00022692"/>
    </source>
</evidence>
<evidence type="ECO:0000256" key="1">
    <source>
        <dbReference type="ARBA" id="ARBA00004141"/>
    </source>
</evidence>
<keyword evidence="2 5" id="KW-0812">Transmembrane</keyword>
<dbReference type="AlphaFoldDB" id="A0A165IZR0"/>
<dbReference type="Proteomes" id="UP000077266">
    <property type="component" value="Unassembled WGS sequence"/>
</dbReference>
<dbReference type="OrthoDB" id="269173at2759"/>
<proteinExistence type="predicted"/>
<dbReference type="EMBL" id="KV425978">
    <property type="protein sequence ID" value="KZV94108.1"/>
    <property type="molecule type" value="Genomic_DNA"/>
</dbReference>
<reference evidence="6 7" key="1">
    <citation type="journal article" date="2016" name="Mol. Biol. Evol.">
        <title>Comparative Genomics of Early-Diverging Mushroom-Forming Fungi Provides Insights into the Origins of Lignocellulose Decay Capabilities.</title>
        <authorList>
            <person name="Nagy L.G."/>
            <person name="Riley R."/>
            <person name="Tritt A."/>
            <person name="Adam C."/>
            <person name="Daum C."/>
            <person name="Floudas D."/>
            <person name="Sun H."/>
            <person name="Yadav J.S."/>
            <person name="Pangilinan J."/>
            <person name="Larsson K.H."/>
            <person name="Matsuura K."/>
            <person name="Barry K."/>
            <person name="Labutti K."/>
            <person name="Kuo R."/>
            <person name="Ohm R.A."/>
            <person name="Bhattacharya S.S."/>
            <person name="Shirouzu T."/>
            <person name="Yoshinaga Y."/>
            <person name="Martin F.M."/>
            <person name="Grigoriev I.V."/>
            <person name="Hibbett D.S."/>
        </authorList>
    </citation>
    <scope>NUCLEOTIDE SEQUENCE [LARGE SCALE GENOMIC DNA]</scope>
    <source>
        <strain evidence="6 7">HHB12029</strain>
    </source>
</reference>
<sequence length="114" mass="11800">MPLFARAGALLIASGMVLGAFGTHAMRGRLTSEKLHAWDTAASYAIYNGLGLLAGSLHPRFAAHRFAGPAILAGTIIFSGSIVALTLSPKTRIFGPITPVGGMIMIAGYISLAF</sequence>
<keyword evidence="4 5" id="KW-0472">Membrane</keyword>
<evidence type="ECO:0000313" key="7">
    <source>
        <dbReference type="Proteomes" id="UP000077266"/>
    </source>
</evidence>
<accession>A0A165IZR0</accession>
<evidence type="ECO:0000256" key="4">
    <source>
        <dbReference type="ARBA" id="ARBA00023136"/>
    </source>
</evidence>
<feature type="transmembrane region" description="Helical" evidence="5">
    <location>
        <begin position="35"/>
        <end position="54"/>
    </location>
</feature>
<organism evidence="6 7">
    <name type="scientific">Exidia glandulosa HHB12029</name>
    <dbReference type="NCBI Taxonomy" id="1314781"/>
    <lineage>
        <taxon>Eukaryota</taxon>
        <taxon>Fungi</taxon>
        <taxon>Dikarya</taxon>
        <taxon>Basidiomycota</taxon>
        <taxon>Agaricomycotina</taxon>
        <taxon>Agaricomycetes</taxon>
        <taxon>Auriculariales</taxon>
        <taxon>Exidiaceae</taxon>
        <taxon>Exidia</taxon>
    </lineage>
</organism>
<evidence type="ECO:0000313" key="6">
    <source>
        <dbReference type="EMBL" id="KZV94108.1"/>
    </source>
</evidence>
<feature type="transmembrane region" description="Helical" evidence="5">
    <location>
        <begin position="93"/>
        <end position="112"/>
    </location>
</feature>
<protein>
    <submittedName>
        <fullName evidence="6">DUF423-domain-containing protein</fullName>
    </submittedName>
</protein>
<feature type="transmembrane region" description="Helical" evidence="5">
    <location>
        <begin position="66"/>
        <end position="87"/>
    </location>
</feature>
<gene>
    <name evidence="6" type="ORF">EXIGLDRAFT_737410</name>
</gene>
<evidence type="ECO:0000256" key="5">
    <source>
        <dbReference type="SAM" id="Phobius"/>
    </source>
</evidence>